<comment type="similarity">
    <text evidence="2">Belongs to the MAD1 family.</text>
</comment>
<keyword evidence="3" id="KW-0132">Cell division</keyword>
<dbReference type="Gene3D" id="3.30.457.60">
    <property type="match status" value="1"/>
</dbReference>
<feature type="coiled-coil region" evidence="7">
    <location>
        <begin position="375"/>
        <end position="402"/>
    </location>
</feature>
<organism evidence="8 9">
    <name type="scientific">Tribonema minus</name>
    <dbReference type="NCBI Taxonomy" id="303371"/>
    <lineage>
        <taxon>Eukaryota</taxon>
        <taxon>Sar</taxon>
        <taxon>Stramenopiles</taxon>
        <taxon>Ochrophyta</taxon>
        <taxon>PX clade</taxon>
        <taxon>Xanthophyceae</taxon>
        <taxon>Tribonematales</taxon>
        <taxon>Tribonemataceae</taxon>
        <taxon>Tribonema</taxon>
    </lineage>
</organism>
<evidence type="ECO:0000256" key="6">
    <source>
        <dbReference type="ARBA" id="ARBA00023306"/>
    </source>
</evidence>
<keyword evidence="6" id="KW-0131">Cell cycle</keyword>
<dbReference type="Proteomes" id="UP000664859">
    <property type="component" value="Unassembled WGS sequence"/>
</dbReference>
<dbReference type="GO" id="GO:0072686">
    <property type="term" value="C:mitotic spindle"/>
    <property type="evidence" value="ECO:0007669"/>
    <property type="project" value="TreeGrafter"/>
</dbReference>
<keyword evidence="4" id="KW-0498">Mitosis</keyword>
<dbReference type="AlphaFoldDB" id="A0A835Z2S9"/>
<dbReference type="EMBL" id="JAFCMP010000116">
    <property type="protein sequence ID" value="KAG5185970.1"/>
    <property type="molecule type" value="Genomic_DNA"/>
</dbReference>
<dbReference type="PANTHER" id="PTHR23168:SF0">
    <property type="entry name" value="MITOTIC SPINDLE ASSEMBLY CHECKPOINT PROTEIN MAD1"/>
    <property type="match status" value="1"/>
</dbReference>
<dbReference type="GO" id="GO:0000776">
    <property type="term" value="C:kinetochore"/>
    <property type="evidence" value="ECO:0007669"/>
    <property type="project" value="TreeGrafter"/>
</dbReference>
<evidence type="ECO:0000256" key="4">
    <source>
        <dbReference type="ARBA" id="ARBA00022776"/>
    </source>
</evidence>
<keyword evidence="9" id="KW-1185">Reference proteome</keyword>
<evidence type="ECO:0000313" key="9">
    <source>
        <dbReference type="Proteomes" id="UP000664859"/>
    </source>
</evidence>
<sequence>MLRRGDPRSRLVGQQQLHYDRHILTVINKEISAFLDHVLPSFAPSYVPPALREARLREQVTALQAKLDSLTEPPASASNKRLRSTYDAGSALVAQQVEAERLRTALEQVKLERDKDSHRHAKAVGELESEKQRLTRQITFLVSQEQAAVEELQTKQAQWLDEKLRLMDEKQRSSEQLLSLQQQVESLAHGATATRTGAAEQASARVQHVEATAAALKAELDRTKSALDSMSAEKAALQSKLRSAQEQAQHAPSALRLRDVETSLREREARLAQREDVCACVVALQDEAAGLRTQLDKAREYVSAAETVKLELEVLKEVQGEWVRLFTQVAAGAGLAGYTECTPAEAIAVVQKLQQDHAALLSRCMDAKSHLTLKTEEARASAKRAEHEAAAAKALRVSLTEAQSALRLERSARDTHAAELAALREVLDTYSADPTVKGRWEGEARVAAEKALAAAKDELRQLRARLAEGSSVPSGVADALRERVAEVEREAARAAAARDAQERRCEALEAELARHEHRVGLGEFDPAVTKVLHFSRNPAAIAAGKRAEGAKDKELEDLRRVQENLQEQMYAQKSQFFRRAVTHLMGYKVDLNTEKGNPQIKLHSIYSDHEDDYLLFQWVDGQPQLLMTPLTNRLERKVFTYLSTCNSIPAFLASIILDQFEKQTFQVG</sequence>
<protein>
    <submittedName>
        <fullName evidence="8">Mitotic checkpoint protein-domain-containing protein</fullName>
    </submittedName>
</protein>
<dbReference type="GO" id="GO:0051315">
    <property type="term" value="P:attachment of mitotic spindle microtubules to kinetochore"/>
    <property type="evidence" value="ECO:0007669"/>
    <property type="project" value="TreeGrafter"/>
</dbReference>
<dbReference type="GO" id="GO:0051301">
    <property type="term" value="P:cell division"/>
    <property type="evidence" value="ECO:0007669"/>
    <property type="project" value="UniProtKB-KW"/>
</dbReference>
<dbReference type="Pfam" id="PF05557">
    <property type="entry name" value="MAD"/>
    <property type="match status" value="1"/>
</dbReference>
<name>A0A835Z2S9_9STRA</name>
<keyword evidence="5" id="KW-0539">Nucleus</keyword>
<evidence type="ECO:0000256" key="1">
    <source>
        <dbReference type="ARBA" id="ARBA00004123"/>
    </source>
</evidence>
<evidence type="ECO:0000313" key="8">
    <source>
        <dbReference type="EMBL" id="KAG5185970.1"/>
    </source>
</evidence>
<comment type="caution">
    <text evidence="8">The sequence shown here is derived from an EMBL/GenBank/DDBJ whole genome shotgun (WGS) entry which is preliminary data.</text>
</comment>
<comment type="subcellular location">
    <subcellularLocation>
        <location evidence="1">Nucleus</location>
    </subcellularLocation>
</comment>
<evidence type="ECO:0000256" key="2">
    <source>
        <dbReference type="ARBA" id="ARBA00008029"/>
    </source>
</evidence>
<reference evidence="8" key="1">
    <citation type="submission" date="2021-02" db="EMBL/GenBank/DDBJ databases">
        <title>First Annotated Genome of the Yellow-green Alga Tribonema minus.</title>
        <authorList>
            <person name="Mahan K.M."/>
        </authorList>
    </citation>
    <scope>NUCLEOTIDE SEQUENCE</scope>
    <source>
        <strain evidence="8">UTEX B ZZ1240</strain>
    </source>
</reference>
<dbReference type="PANTHER" id="PTHR23168">
    <property type="entry name" value="MITOTIC SPINDLE ASSEMBLY CHECKPOINT PROTEIN MAD1 MITOTIC ARREST DEFICIENT-LIKE PROTEIN 1"/>
    <property type="match status" value="1"/>
</dbReference>
<evidence type="ECO:0000256" key="7">
    <source>
        <dbReference type="SAM" id="Coils"/>
    </source>
</evidence>
<feature type="coiled-coil region" evidence="7">
    <location>
        <begin position="445"/>
        <end position="518"/>
    </location>
</feature>
<keyword evidence="7" id="KW-0175">Coiled coil</keyword>
<accession>A0A835Z2S9</accession>
<gene>
    <name evidence="8" type="ORF">JKP88DRAFT_354008</name>
</gene>
<dbReference type="Gene3D" id="6.10.250.90">
    <property type="match status" value="1"/>
</dbReference>
<proteinExistence type="inferred from homology"/>
<dbReference type="GO" id="GO:0005635">
    <property type="term" value="C:nuclear envelope"/>
    <property type="evidence" value="ECO:0007669"/>
    <property type="project" value="TreeGrafter"/>
</dbReference>
<feature type="coiled-coil region" evidence="7">
    <location>
        <begin position="92"/>
        <end position="247"/>
    </location>
</feature>
<evidence type="ECO:0000256" key="5">
    <source>
        <dbReference type="ARBA" id="ARBA00023242"/>
    </source>
</evidence>
<dbReference type="GO" id="GO:0007094">
    <property type="term" value="P:mitotic spindle assembly checkpoint signaling"/>
    <property type="evidence" value="ECO:0007669"/>
    <property type="project" value="InterPro"/>
</dbReference>
<dbReference type="InterPro" id="IPR008672">
    <property type="entry name" value="Mad1"/>
</dbReference>
<dbReference type="OrthoDB" id="331602at2759"/>
<evidence type="ECO:0000256" key="3">
    <source>
        <dbReference type="ARBA" id="ARBA00022618"/>
    </source>
</evidence>
<dbReference type="SUPFAM" id="SSF75704">
    <property type="entry name" value="Mitotic arrest deficient-like 1, Mad1"/>
    <property type="match status" value="1"/>
</dbReference>